<dbReference type="InterPro" id="IPR008731">
    <property type="entry name" value="PTS_EIN"/>
</dbReference>
<accession>A0A6J6EUJ7</accession>
<dbReference type="InterPro" id="IPR050499">
    <property type="entry name" value="PEP-utilizing_PTS_enzyme"/>
</dbReference>
<dbReference type="AlphaFoldDB" id="A0A6J6EUJ7"/>
<dbReference type="Gene3D" id="1.10.274.10">
    <property type="entry name" value="PtsI, HPr-binding domain"/>
    <property type="match status" value="1"/>
</dbReference>
<evidence type="ECO:0000259" key="9">
    <source>
        <dbReference type="Pfam" id="PF00391"/>
    </source>
</evidence>
<organism evidence="12">
    <name type="scientific">freshwater metagenome</name>
    <dbReference type="NCBI Taxonomy" id="449393"/>
    <lineage>
        <taxon>unclassified sequences</taxon>
        <taxon>metagenomes</taxon>
        <taxon>ecological metagenomes</taxon>
    </lineage>
</organism>
<dbReference type="PROSITE" id="PS00742">
    <property type="entry name" value="PEP_ENZYMES_2"/>
    <property type="match status" value="1"/>
</dbReference>
<feature type="domain" description="PEP-utilising enzyme C-terminal" evidence="10">
    <location>
        <begin position="246"/>
        <end position="507"/>
    </location>
</feature>
<keyword evidence="6" id="KW-0418">Kinase</keyword>
<dbReference type="InterPro" id="IPR036637">
    <property type="entry name" value="Phosphohistidine_dom_sf"/>
</dbReference>
<evidence type="ECO:0000256" key="4">
    <source>
        <dbReference type="ARBA" id="ARBA00022679"/>
    </source>
</evidence>
<evidence type="ECO:0000256" key="3">
    <source>
        <dbReference type="ARBA" id="ARBA00016544"/>
    </source>
</evidence>
<evidence type="ECO:0000259" key="10">
    <source>
        <dbReference type="Pfam" id="PF02896"/>
    </source>
</evidence>
<dbReference type="InterPro" id="IPR015813">
    <property type="entry name" value="Pyrv/PenolPyrv_kinase-like_dom"/>
</dbReference>
<dbReference type="SUPFAM" id="SSF47831">
    <property type="entry name" value="Enzyme I of the PEP:sugar phosphotransferase system HPr-binding (sub)domain"/>
    <property type="match status" value="1"/>
</dbReference>
<reference evidence="12" key="1">
    <citation type="submission" date="2020-05" db="EMBL/GenBank/DDBJ databases">
        <authorList>
            <person name="Chiriac C."/>
            <person name="Salcher M."/>
            <person name="Ghai R."/>
            <person name="Kavagutti S V."/>
        </authorList>
    </citation>
    <scope>NUCLEOTIDE SEQUENCE</scope>
</reference>
<dbReference type="Pfam" id="PF05524">
    <property type="entry name" value="PEP-utilisers_N"/>
    <property type="match status" value="1"/>
</dbReference>
<evidence type="ECO:0000256" key="5">
    <source>
        <dbReference type="ARBA" id="ARBA00022723"/>
    </source>
</evidence>
<gene>
    <name evidence="12" type="ORF">UFOPK1726_00832</name>
</gene>
<dbReference type="GO" id="GO:0046872">
    <property type="term" value="F:metal ion binding"/>
    <property type="evidence" value="ECO:0007669"/>
    <property type="project" value="UniProtKB-KW"/>
</dbReference>
<dbReference type="InterPro" id="IPR008279">
    <property type="entry name" value="PEP-util_enz_mobile_dom"/>
</dbReference>
<feature type="domain" description="PEP-utilising enzyme mobile" evidence="9">
    <location>
        <begin position="153"/>
        <end position="216"/>
    </location>
</feature>
<evidence type="ECO:0000256" key="1">
    <source>
        <dbReference type="ARBA" id="ARBA00001946"/>
    </source>
</evidence>
<dbReference type="Pfam" id="PF02896">
    <property type="entry name" value="PEP-utilizers_C"/>
    <property type="match status" value="1"/>
</dbReference>
<dbReference type="SUPFAM" id="SSF52009">
    <property type="entry name" value="Phosphohistidine domain"/>
    <property type="match status" value="1"/>
</dbReference>
<dbReference type="InterPro" id="IPR040442">
    <property type="entry name" value="Pyrv_kinase-like_dom_sf"/>
</dbReference>
<evidence type="ECO:0000259" key="11">
    <source>
        <dbReference type="Pfam" id="PF05524"/>
    </source>
</evidence>
<comment type="similarity">
    <text evidence="2">Belongs to the PEP-utilizing enzyme family.</text>
</comment>
<evidence type="ECO:0000256" key="7">
    <source>
        <dbReference type="ARBA" id="ARBA00022842"/>
    </source>
</evidence>
<evidence type="ECO:0000256" key="8">
    <source>
        <dbReference type="ARBA" id="ARBA00033235"/>
    </source>
</evidence>
<dbReference type="EMBL" id="CAEZTT010000094">
    <property type="protein sequence ID" value="CAB4579806.1"/>
    <property type="molecule type" value="Genomic_DNA"/>
</dbReference>
<dbReference type="SUPFAM" id="SSF51621">
    <property type="entry name" value="Phosphoenolpyruvate/pyruvate domain"/>
    <property type="match status" value="1"/>
</dbReference>
<keyword evidence="4" id="KW-0808">Transferase</keyword>
<keyword evidence="7" id="KW-0460">Magnesium</keyword>
<dbReference type="InterPro" id="IPR023151">
    <property type="entry name" value="PEP_util_CS"/>
</dbReference>
<dbReference type="Gene3D" id="3.50.30.10">
    <property type="entry name" value="Phosphohistidine domain"/>
    <property type="match status" value="1"/>
</dbReference>
<keyword evidence="5" id="KW-0479">Metal-binding</keyword>
<feature type="domain" description="Phosphotransferase system enzyme I N-terminal" evidence="11">
    <location>
        <begin position="6"/>
        <end position="122"/>
    </location>
</feature>
<name>A0A6J6EUJ7_9ZZZZ</name>
<protein>
    <recommendedName>
        <fullName evidence="3">Phosphoenolpyruvate-protein phosphotransferase</fullName>
    </recommendedName>
    <alternativeName>
        <fullName evidence="8">Phosphotransferase system, enzyme I</fullName>
    </alternativeName>
</protein>
<dbReference type="PANTHER" id="PTHR46244:SF3">
    <property type="entry name" value="PHOSPHOENOLPYRUVATE-PROTEIN PHOSPHOTRANSFERASE"/>
    <property type="match status" value="1"/>
</dbReference>
<dbReference type="PANTHER" id="PTHR46244">
    <property type="entry name" value="PHOSPHOENOLPYRUVATE-PROTEIN PHOSPHOTRANSFERASE"/>
    <property type="match status" value="1"/>
</dbReference>
<dbReference type="GO" id="GO:0016301">
    <property type="term" value="F:kinase activity"/>
    <property type="evidence" value="ECO:0007669"/>
    <property type="project" value="UniProtKB-KW"/>
</dbReference>
<dbReference type="Pfam" id="PF00391">
    <property type="entry name" value="PEP-utilizers"/>
    <property type="match status" value="1"/>
</dbReference>
<dbReference type="GO" id="GO:0009401">
    <property type="term" value="P:phosphoenolpyruvate-dependent sugar phosphotransferase system"/>
    <property type="evidence" value="ECO:0007669"/>
    <property type="project" value="InterPro"/>
</dbReference>
<evidence type="ECO:0000256" key="2">
    <source>
        <dbReference type="ARBA" id="ARBA00007837"/>
    </source>
</evidence>
<evidence type="ECO:0000256" key="6">
    <source>
        <dbReference type="ARBA" id="ARBA00022777"/>
    </source>
</evidence>
<evidence type="ECO:0000313" key="12">
    <source>
        <dbReference type="EMBL" id="CAB4579806.1"/>
    </source>
</evidence>
<dbReference type="InterPro" id="IPR036618">
    <property type="entry name" value="PtsI_HPr-bd_sf"/>
</dbReference>
<comment type="cofactor">
    <cofactor evidence="1">
        <name>Mg(2+)</name>
        <dbReference type="ChEBI" id="CHEBI:18420"/>
    </cofactor>
</comment>
<dbReference type="InterPro" id="IPR000121">
    <property type="entry name" value="PEP_util_C"/>
</dbReference>
<dbReference type="Gene3D" id="3.20.20.60">
    <property type="entry name" value="Phosphoenolpyruvate-binding domains"/>
    <property type="match status" value="1"/>
</dbReference>
<proteinExistence type="inferred from homology"/>
<sequence length="537" mass="56597">MTRIMPGTGVGSAAVVAPVHRLADRPIQPPPTRRKKSIEEEIVALEAAAKFVQELLQDRAASATGEIADILIALSAFAADPALLMAAKAEINNGWDSPTAISRAAKSFAQMLQSAGGAFAERAADLDEIALRITARLTGQEWSVELPTSGRFVLVAEDLTPADTSQINPKIVVGVITQKGGPTSHTSIICRQMGIAAVVGCIQALELNNGDVVLVDPVGDRVVVDGDLSDATEALPIVDPNVPTLIPVYGNIGNQKDAQGVIAMHGAGVGLFRTELLYLDAQTAPTIAEQRKIYESVFRELGTRPIVIRTLDAGSDKPLKFLNLADEENPALGVRGWRIAGPQPQVIFDQLTAIKQAADATGADVRVMAPMISIPQEAHAFAAMAREVGLKHIGIMIETPAIAFAVRDLAGHLDFVSIGTNDLAQYLFAADRQHNELVDFLDPWQPALLRTIKRICDDAARINIAVGVCGEAAADPLLAVVLAGIGVNSVSAAAPAIPGVRTRLAMADINQAKQAAELAMKASSPTQAKTLVKSLLS</sequence>
<dbReference type="PRINTS" id="PR01736">
    <property type="entry name" value="PHPHTRNFRASE"/>
</dbReference>